<proteinExistence type="inferred from homology"/>
<dbReference type="Proteomes" id="UP000614221">
    <property type="component" value="Unassembled WGS sequence"/>
</dbReference>
<dbReference type="InterPro" id="IPR001078">
    <property type="entry name" value="2-oxoacid_DH_actylTfrase"/>
</dbReference>
<dbReference type="SUPFAM" id="SSF47005">
    <property type="entry name" value="Peripheral subunit-binding domain of 2-oxo acid dehydrogenase complex"/>
    <property type="match status" value="1"/>
</dbReference>
<evidence type="ECO:0000256" key="6">
    <source>
        <dbReference type="SAM" id="MobiDB-lite"/>
    </source>
</evidence>
<feature type="region of interest" description="Disordered" evidence="6">
    <location>
        <begin position="252"/>
        <end position="283"/>
    </location>
</feature>
<dbReference type="SUPFAM" id="SSF51230">
    <property type="entry name" value="Single hybrid motif"/>
    <property type="match status" value="1"/>
</dbReference>
<evidence type="ECO:0000256" key="2">
    <source>
        <dbReference type="ARBA" id="ARBA00007317"/>
    </source>
</evidence>
<gene>
    <name evidence="9" type="ORF">GCM10009067_32370</name>
</gene>
<dbReference type="InterPro" id="IPR003016">
    <property type="entry name" value="2-oxoA_DH_lipoyl-BS"/>
</dbReference>
<evidence type="ECO:0000256" key="1">
    <source>
        <dbReference type="ARBA" id="ARBA00001938"/>
    </source>
</evidence>
<keyword evidence="3" id="KW-0808">Transferase</keyword>
<evidence type="ECO:0000259" key="7">
    <source>
        <dbReference type="PROSITE" id="PS50968"/>
    </source>
</evidence>
<dbReference type="Gene3D" id="4.10.320.10">
    <property type="entry name" value="E3-binding domain"/>
    <property type="match status" value="1"/>
</dbReference>
<feature type="compositionally biased region" description="Polar residues" evidence="6">
    <location>
        <begin position="112"/>
        <end position="125"/>
    </location>
</feature>
<feature type="region of interest" description="Disordered" evidence="6">
    <location>
        <begin position="77"/>
        <end position="237"/>
    </location>
</feature>
<dbReference type="Pfam" id="PF00198">
    <property type="entry name" value="2-oxoacid_dh"/>
    <property type="match status" value="1"/>
</dbReference>
<feature type="compositionally biased region" description="Polar residues" evidence="6">
    <location>
        <begin position="165"/>
        <end position="181"/>
    </location>
</feature>
<dbReference type="FunFam" id="3.30.559.10:FF:000007">
    <property type="entry name" value="Dihydrolipoamide acetyltransferase component of pyruvate dehydrogenase complex"/>
    <property type="match status" value="1"/>
</dbReference>
<dbReference type="Pfam" id="PF00364">
    <property type="entry name" value="Biotin_lipoyl"/>
    <property type="match status" value="1"/>
</dbReference>
<keyword evidence="5" id="KW-0012">Acyltransferase</keyword>
<evidence type="ECO:0000313" key="10">
    <source>
        <dbReference type="Proteomes" id="UP000614221"/>
    </source>
</evidence>
<dbReference type="GO" id="GO:0016407">
    <property type="term" value="F:acetyltransferase activity"/>
    <property type="evidence" value="ECO:0007669"/>
    <property type="project" value="TreeGrafter"/>
</dbReference>
<dbReference type="OrthoDB" id="56234at2157"/>
<dbReference type="PROSITE" id="PS00189">
    <property type="entry name" value="LIPOYL"/>
    <property type="match status" value="1"/>
</dbReference>
<name>A0A830F361_9EURY</name>
<dbReference type="RefSeq" id="WP_188979585.1">
    <property type="nucleotide sequence ID" value="NZ_BMPD01000006.1"/>
</dbReference>
<comment type="similarity">
    <text evidence="2">Belongs to the 2-oxoacid dehydrogenase family.</text>
</comment>
<organism evidence="9 10">
    <name type="scientific">Haloarcula sebkhae</name>
    <dbReference type="NCBI Taxonomy" id="932660"/>
    <lineage>
        <taxon>Archaea</taxon>
        <taxon>Methanobacteriati</taxon>
        <taxon>Methanobacteriota</taxon>
        <taxon>Stenosarchaea group</taxon>
        <taxon>Halobacteria</taxon>
        <taxon>Halobacteriales</taxon>
        <taxon>Haloarculaceae</taxon>
        <taxon>Haloarcula</taxon>
    </lineage>
</organism>
<dbReference type="Gene3D" id="2.40.50.100">
    <property type="match status" value="1"/>
</dbReference>
<evidence type="ECO:0000259" key="8">
    <source>
        <dbReference type="PROSITE" id="PS51826"/>
    </source>
</evidence>
<evidence type="ECO:0000256" key="3">
    <source>
        <dbReference type="ARBA" id="ARBA00022679"/>
    </source>
</evidence>
<dbReference type="CDD" id="cd06849">
    <property type="entry name" value="lipoyl_domain"/>
    <property type="match status" value="1"/>
</dbReference>
<dbReference type="InterPro" id="IPR004167">
    <property type="entry name" value="PSBD"/>
</dbReference>
<dbReference type="GO" id="GO:0031405">
    <property type="term" value="F:lipoic acid binding"/>
    <property type="evidence" value="ECO:0007669"/>
    <property type="project" value="TreeGrafter"/>
</dbReference>
<evidence type="ECO:0000313" key="9">
    <source>
        <dbReference type="EMBL" id="GGK77478.1"/>
    </source>
</evidence>
<accession>A0A830F361</accession>
<protein>
    <submittedName>
        <fullName evidence="9">Branched-chain alpha-keto acid dehydrogenase subunit E2</fullName>
    </submittedName>
</protein>
<dbReference type="PANTHER" id="PTHR43178:SF5">
    <property type="entry name" value="LIPOAMIDE ACYLTRANSFERASE COMPONENT OF BRANCHED-CHAIN ALPHA-KETO ACID DEHYDROGENASE COMPLEX, MITOCHONDRIAL"/>
    <property type="match status" value="1"/>
</dbReference>
<evidence type="ECO:0000256" key="5">
    <source>
        <dbReference type="ARBA" id="ARBA00023315"/>
    </source>
</evidence>
<keyword evidence="4" id="KW-0450">Lipoyl</keyword>
<dbReference type="InterPro" id="IPR011053">
    <property type="entry name" value="Single_hybrid_motif"/>
</dbReference>
<sequence length="511" mass="55242">MVREFELPDVGEGVAEGELLRWRVEPGDSVSEDQPVAEVETDKAVVDVPSPVNGVVEELRAAEGELVPVGDVIIVFQVDGEDEPDGTEPTPADDATADSGHQTDDEAPTQPAEDTQSEPAVTQRVQVAAPPSVRRLARELGVDISNIADSSLGRITESDVRAHANTDSYSSTQEQSNQQTAAAERQKQQAPSTQSVSSVQARETADRETTVAVPKTRHVAAEEGIDLDTVPTDERKDGEPFVTLEAVQEYAKAQQQAQKNDKEAVAERAAADESARPESRTPYNGIRQTIGAAMTESKSTAPHVTHQDEVDVTALVDARSTLRQAAEEHDIRLTYMPFVMKACAAALQENPQVNVSLDEANEEIVEKQYYNIGVATATDAGLLVPVVEDVDAKGLLEVASETNEKTQRARERSLSPEEMRGGTFTISNIGGIGGEYGTPIINQPESAILALGEIKKKPRVVEADGEETIEPRHVMTLSLSFDHRVLDGADAARFTNSVQKYLRNPNLLLLE</sequence>
<dbReference type="InterPro" id="IPR000089">
    <property type="entry name" value="Biotin_lipoyl"/>
</dbReference>
<dbReference type="SUPFAM" id="SSF52777">
    <property type="entry name" value="CoA-dependent acyltransferases"/>
    <property type="match status" value="1"/>
</dbReference>
<comment type="cofactor">
    <cofactor evidence="1">
        <name>(R)-lipoate</name>
        <dbReference type="ChEBI" id="CHEBI:83088"/>
    </cofactor>
</comment>
<feature type="compositionally biased region" description="Basic and acidic residues" evidence="6">
    <location>
        <begin position="259"/>
        <end position="279"/>
    </location>
</feature>
<dbReference type="GO" id="GO:0005737">
    <property type="term" value="C:cytoplasm"/>
    <property type="evidence" value="ECO:0007669"/>
    <property type="project" value="TreeGrafter"/>
</dbReference>
<dbReference type="EMBL" id="BMPD01000006">
    <property type="protein sequence ID" value="GGK77478.1"/>
    <property type="molecule type" value="Genomic_DNA"/>
</dbReference>
<dbReference type="AlphaFoldDB" id="A0A830F361"/>
<dbReference type="Gene3D" id="3.30.559.10">
    <property type="entry name" value="Chloramphenicol acetyltransferase-like domain"/>
    <property type="match status" value="1"/>
</dbReference>
<dbReference type="InterPro" id="IPR023213">
    <property type="entry name" value="CAT-like_dom_sf"/>
</dbReference>
<evidence type="ECO:0000256" key="4">
    <source>
        <dbReference type="ARBA" id="ARBA00022823"/>
    </source>
</evidence>
<dbReference type="PROSITE" id="PS51826">
    <property type="entry name" value="PSBD"/>
    <property type="match status" value="1"/>
</dbReference>
<comment type="caution">
    <text evidence="9">The sequence shown here is derived from an EMBL/GenBank/DDBJ whole genome shotgun (WGS) entry which is preliminary data.</text>
</comment>
<reference evidence="9" key="1">
    <citation type="journal article" date="2014" name="Int. J. Syst. Evol. Microbiol.">
        <title>Complete genome sequence of Corynebacterium casei LMG S-19264T (=DSM 44701T), isolated from a smear-ripened cheese.</title>
        <authorList>
            <consortium name="US DOE Joint Genome Institute (JGI-PGF)"/>
            <person name="Walter F."/>
            <person name="Albersmeier A."/>
            <person name="Kalinowski J."/>
            <person name="Ruckert C."/>
        </authorList>
    </citation>
    <scope>NUCLEOTIDE SEQUENCE</scope>
    <source>
        <strain evidence="9">JCM 19018</strain>
    </source>
</reference>
<dbReference type="InterPro" id="IPR050743">
    <property type="entry name" value="2-oxoacid_DH_E2_comp"/>
</dbReference>
<dbReference type="InterPro" id="IPR036625">
    <property type="entry name" value="E3-bd_dom_sf"/>
</dbReference>
<dbReference type="PANTHER" id="PTHR43178">
    <property type="entry name" value="DIHYDROLIPOAMIDE ACETYLTRANSFERASE COMPONENT OF PYRUVATE DEHYDROGENASE COMPLEX"/>
    <property type="match status" value="1"/>
</dbReference>
<feature type="domain" description="Peripheral subunit-binding (PSBD)" evidence="8">
    <location>
        <begin position="128"/>
        <end position="164"/>
    </location>
</feature>
<feature type="domain" description="Lipoyl-binding" evidence="7">
    <location>
        <begin position="2"/>
        <end position="77"/>
    </location>
</feature>
<reference evidence="9" key="2">
    <citation type="submission" date="2020-09" db="EMBL/GenBank/DDBJ databases">
        <authorList>
            <person name="Sun Q."/>
            <person name="Ohkuma M."/>
        </authorList>
    </citation>
    <scope>NUCLEOTIDE SEQUENCE</scope>
    <source>
        <strain evidence="9">JCM 19018</strain>
    </source>
</reference>
<dbReference type="PROSITE" id="PS50968">
    <property type="entry name" value="BIOTINYL_LIPOYL"/>
    <property type="match status" value="1"/>
</dbReference>
<dbReference type="Pfam" id="PF02817">
    <property type="entry name" value="E3_binding"/>
    <property type="match status" value="1"/>
</dbReference>
<feature type="compositionally biased region" description="Polar residues" evidence="6">
    <location>
        <begin position="188"/>
        <end position="201"/>
    </location>
</feature>